<dbReference type="PANTHER" id="PTHR24205">
    <property type="entry name" value="FOUR AND A HALF LIM DOMAINS PROTEIN"/>
    <property type="match status" value="1"/>
</dbReference>
<dbReference type="Gene3D" id="2.10.110.10">
    <property type="entry name" value="Cysteine Rich Protein"/>
    <property type="match status" value="2"/>
</dbReference>
<evidence type="ECO:0000256" key="3">
    <source>
        <dbReference type="ARBA" id="ARBA00022833"/>
    </source>
</evidence>
<feature type="signal peptide" evidence="7">
    <location>
        <begin position="1"/>
        <end position="16"/>
    </location>
</feature>
<feature type="region of interest" description="Disordered" evidence="6">
    <location>
        <begin position="19"/>
        <end position="40"/>
    </location>
</feature>
<evidence type="ECO:0000256" key="7">
    <source>
        <dbReference type="SAM" id="SignalP"/>
    </source>
</evidence>
<gene>
    <name evidence="10" type="primary">LOC106815031</name>
</gene>
<evidence type="ECO:0000259" key="8">
    <source>
        <dbReference type="PROSITE" id="PS50023"/>
    </source>
</evidence>
<accession>A0ABM1ERW9</accession>
<dbReference type="Proteomes" id="UP000695022">
    <property type="component" value="Unplaced"/>
</dbReference>
<protein>
    <submittedName>
        <fullName evidence="10">Four and a half LIM domains protein 3-like</fullName>
    </submittedName>
</protein>
<evidence type="ECO:0000256" key="2">
    <source>
        <dbReference type="ARBA" id="ARBA00022737"/>
    </source>
</evidence>
<organism evidence="9 10">
    <name type="scientific">Priapulus caudatus</name>
    <name type="common">Priapulid worm</name>
    <dbReference type="NCBI Taxonomy" id="37621"/>
    <lineage>
        <taxon>Eukaryota</taxon>
        <taxon>Metazoa</taxon>
        <taxon>Ecdysozoa</taxon>
        <taxon>Scalidophora</taxon>
        <taxon>Priapulida</taxon>
        <taxon>Priapulimorpha</taxon>
        <taxon>Priapulimorphida</taxon>
        <taxon>Priapulidae</taxon>
        <taxon>Priapulus</taxon>
    </lineage>
</organism>
<dbReference type="GeneID" id="106815031"/>
<dbReference type="SMART" id="SM00132">
    <property type="entry name" value="LIM"/>
    <property type="match status" value="2"/>
</dbReference>
<sequence>MCIFLWLLYLAEFTVSTYRDSTERPPPPRTTSDSEDVASEKISHSDQAILLDGISFAGQKYHEHCFVCQKCFLVLAGKLFTPHEGKAYCTECYLANFVRRCYRCKKPLIGPNSKNYIAFEERAWHRHCFKCDNCKDSLLKDRFHMDHKRLLCPSCAATKLKLLRHA</sequence>
<dbReference type="SUPFAM" id="SSF57716">
    <property type="entry name" value="Glucocorticoid receptor-like (DNA-binding domain)"/>
    <property type="match status" value="1"/>
</dbReference>
<evidence type="ECO:0000313" key="10">
    <source>
        <dbReference type="RefSeq" id="XP_014674940.1"/>
    </source>
</evidence>
<keyword evidence="7" id="KW-0732">Signal</keyword>
<keyword evidence="9" id="KW-1185">Reference proteome</keyword>
<feature type="chain" id="PRO_5046293841" evidence="7">
    <location>
        <begin position="17"/>
        <end position="166"/>
    </location>
</feature>
<dbReference type="InterPro" id="IPR001781">
    <property type="entry name" value="Znf_LIM"/>
</dbReference>
<name>A0ABM1ERW9_PRICU</name>
<evidence type="ECO:0000313" key="9">
    <source>
        <dbReference type="Proteomes" id="UP000695022"/>
    </source>
</evidence>
<keyword evidence="1 5" id="KW-0479">Metal-binding</keyword>
<keyword evidence="2" id="KW-0677">Repeat</keyword>
<evidence type="ECO:0000256" key="1">
    <source>
        <dbReference type="ARBA" id="ARBA00022723"/>
    </source>
</evidence>
<evidence type="ECO:0000256" key="5">
    <source>
        <dbReference type="PROSITE-ProRule" id="PRU00125"/>
    </source>
</evidence>
<dbReference type="PROSITE" id="PS50023">
    <property type="entry name" value="LIM_DOMAIN_2"/>
    <property type="match status" value="1"/>
</dbReference>
<evidence type="ECO:0000256" key="4">
    <source>
        <dbReference type="ARBA" id="ARBA00023038"/>
    </source>
</evidence>
<dbReference type="PANTHER" id="PTHR24205:SF4">
    <property type="entry name" value="PROTEIN ESPINAS"/>
    <property type="match status" value="1"/>
</dbReference>
<dbReference type="RefSeq" id="XP_014674940.1">
    <property type="nucleotide sequence ID" value="XM_014819454.1"/>
</dbReference>
<evidence type="ECO:0000256" key="6">
    <source>
        <dbReference type="SAM" id="MobiDB-lite"/>
    </source>
</evidence>
<feature type="domain" description="LIM zinc-binding" evidence="8">
    <location>
        <begin position="99"/>
        <end position="162"/>
    </location>
</feature>
<keyword evidence="3 5" id="KW-0862">Zinc</keyword>
<keyword evidence="4 5" id="KW-0440">LIM domain</keyword>
<dbReference type="Pfam" id="PF00412">
    <property type="entry name" value="LIM"/>
    <property type="match status" value="2"/>
</dbReference>
<dbReference type="PROSITE" id="PS00478">
    <property type="entry name" value="LIM_DOMAIN_1"/>
    <property type="match status" value="1"/>
</dbReference>
<proteinExistence type="predicted"/>
<reference evidence="10" key="1">
    <citation type="submission" date="2025-08" db="UniProtKB">
        <authorList>
            <consortium name="RefSeq"/>
        </authorList>
    </citation>
    <scope>IDENTIFICATION</scope>
</reference>